<dbReference type="Gene3D" id="1.20.1330.10">
    <property type="entry name" value="f41 fragment of flagellin, N-terminal domain"/>
    <property type="match status" value="1"/>
</dbReference>
<proteinExistence type="inferred from homology"/>
<name>A0A1E5G3X3_9FIRM</name>
<reference evidence="7 8" key="1">
    <citation type="submission" date="2016-09" db="EMBL/GenBank/DDBJ databases">
        <title>Draft genome sequence for the type strain of Desulfuribacillus alkaliarsenatis AHT28, an obligately anaerobic, sulfidogenic bacterium isolated from Russian soda lake sediments.</title>
        <authorList>
            <person name="Abin C.A."/>
            <person name="Hollibaugh J.T."/>
        </authorList>
    </citation>
    <scope>NUCLEOTIDE SEQUENCE [LARGE SCALE GENOMIC DNA]</scope>
    <source>
        <strain evidence="7 8">AHT28</strain>
    </source>
</reference>
<evidence type="ECO:0000313" key="8">
    <source>
        <dbReference type="Proteomes" id="UP000094296"/>
    </source>
</evidence>
<feature type="domain" description="Flagellin N-terminal" evidence="5">
    <location>
        <begin position="14"/>
        <end position="131"/>
    </location>
</feature>
<dbReference type="OrthoDB" id="9781172at2"/>
<dbReference type="Proteomes" id="UP000094296">
    <property type="component" value="Unassembled WGS sequence"/>
</dbReference>
<evidence type="ECO:0000256" key="4">
    <source>
        <dbReference type="RuleBase" id="RU362073"/>
    </source>
</evidence>
<keyword evidence="7" id="KW-0969">Cilium</keyword>
<comment type="similarity">
    <text evidence="1 4">Belongs to the bacterial flagellin family.</text>
</comment>
<accession>A0A1E5G3X3</accession>
<comment type="caution">
    <text evidence="7">The sequence shown here is derived from an EMBL/GenBank/DDBJ whole genome shotgun (WGS) entry which is preliminary data.</text>
</comment>
<dbReference type="GO" id="GO:0005576">
    <property type="term" value="C:extracellular region"/>
    <property type="evidence" value="ECO:0007669"/>
    <property type="project" value="UniProtKB-SubCell"/>
</dbReference>
<dbReference type="InterPro" id="IPR046358">
    <property type="entry name" value="Flagellin_C"/>
</dbReference>
<dbReference type="InterPro" id="IPR001492">
    <property type="entry name" value="Flagellin"/>
</dbReference>
<evidence type="ECO:0000256" key="2">
    <source>
        <dbReference type="ARBA" id="ARBA00020110"/>
    </source>
</evidence>
<keyword evidence="4" id="KW-0964">Secreted</keyword>
<keyword evidence="7" id="KW-0282">Flagellum</keyword>
<sequence length="266" mass="28832">MINVQGFSNGFGLEQQKAMLRMSTGTKINQAADNAAGLAISEKLRGQIRGESMATRNMADSQSLVRTAEGALNQTHSALQRMRELSVQANNGMLTNSDRQALQQEFSQLRDTVDAIGRDTQFNTQSLLDGSAELLNTTTNANGEGLEISIGNALSEQLGNITTGSSLAEVDLVSNPRASLRIIDEAISQISGNRANLGAIDNRLDISMNNSREAELNQAAADSRLRDADIAKSAMELQKFQIMQQTYFSTQRMNMGIMASSIDLLR</sequence>
<dbReference type="STRING" id="766136.BHF68_14120"/>
<keyword evidence="7" id="KW-0966">Cell projection</keyword>
<dbReference type="PANTHER" id="PTHR42792:SF2">
    <property type="entry name" value="FLAGELLIN"/>
    <property type="match status" value="1"/>
</dbReference>
<dbReference type="PANTHER" id="PTHR42792">
    <property type="entry name" value="FLAGELLIN"/>
    <property type="match status" value="1"/>
</dbReference>
<evidence type="ECO:0000313" key="7">
    <source>
        <dbReference type="EMBL" id="OEF97729.1"/>
    </source>
</evidence>
<evidence type="ECO:0000256" key="3">
    <source>
        <dbReference type="ARBA" id="ARBA00023143"/>
    </source>
</evidence>
<gene>
    <name evidence="7" type="ORF">BHF68_14120</name>
</gene>
<protein>
    <recommendedName>
        <fullName evidence="2 4">Flagellin</fullName>
    </recommendedName>
</protein>
<dbReference type="Pfam" id="PF00700">
    <property type="entry name" value="Flagellin_C"/>
    <property type="match status" value="1"/>
</dbReference>
<comment type="subcellular location">
    <subcellularLocation>
        <location evidence="4">Secreted</location>
    </subcellularLocation>
    <subcellularLocation>
        <location evidence="4">Bacterial flagellum</location>
    </subcellularLocation>
</comment>
<keyword evidence="8" id="KW-1185">Reference proteome</keyword>
<evidence type="ECO:0000256" key="1">
    <source>
        <dbReference type="ARBA" id="ARBA00005709"/>
    </source>
</evidence>
<dbReference type="SUPFAM" id="SSF64518">
    <property type="entry name" value="Phase 1 flagellin"/>
    <property type="match status" value="1"/>
</dbReference>
<dbReference type="PRINTS" id="PR00207">
    <property type="entry name" value="FLAGELLIN"/>
</dbReference>
<feature type="domain" description="Flagellin C-terminal" evidence="6">
    <location>
        <begin position="180"/>
        <end position="246"/>
    </location>
</feature>
<dbReference type="EMBL" id="MIJE01000005">
    <property type="protein sequence ID" value="OEF97729.1"/>
    <property type="molecule type" value="Genomic_DNA"/>
</dbReference>
<dbReference type="Pfam" id="PF00669">
    <property type="entry name" value="Flagellin_N"/>
    <property type="match status" value="1"/>
</dbReference>
<dbReference type="InterPro" id="IPR001029">
    <property type="entry name" value="Flagellin_N"/>
</dbReference>
<evidence type="ECO:0000259" key="6">
    <source>
        <dbReference type="Pfam" id="PF00700"/>
    </source>
</evidence>
<dbReference type="AlphaFoldDB" id="A0A1E5G3X3"/>
<dbReference type="GO" id="GO:0009288">
    <property type="term" value="C:bacterial-type flagellum"/>
    <property type="evidence" value="ECO:0007669"/>
    <property type="project" value="UniProtKB-SubCell"/>
</dbReference>
<dbReference type="GO" id="GO:0005198">
    <property type="term" value="F:structural molecule activity"/>
    <property type="evidence" value="ECO:0007669"/>
    <property type="project" value="UniProtKB-UniRule"/>
</dbReference>
<dbReference type="RefSeq" id="WP_069642599.1">
    <property type="nucleotide sequence ID" value="NZ_MIJE01000005.1"/>
</dbReference>
<evidence type="ECO:0000259" key="5">
    <source>
        <dbReference type="Pfam" id="PF00669"/>
    </source>
</evidence>
<keyword evidence="3 4" id="KW-0975">Bacterial flagellum</keyword>
<organism evidence="7 8">
    <name type="scientific">Desulfuribacillus alkaliarsenatis</name>
    <dbReference type="NCBI Taxonomy" id="766136"/>
    <lineage>
        <taxon>Bacteria</taxon>
        <taxon>Bacillati</taxon>
        <taxon>Bacillota</taxon>
        <taxon>Desulfuribacillia</taxon>
        <taxon>Desulfuribacillales</taxon>
        <taxon>Desulfuribacillaceae</taxon>
        <taxon>Desulfuribacillus</taxon>
    </lineage>
</organism>
<comment type="function">
    <text evidence="4">Flagellin is the subunit protein which polymerizes to form the filaments of bacterial flagella.</text>
</comment>